<protein>
    <submittedName>
        <fullName evidence="1">TetR/AcrR family transcriptional regulator</fullName>
    </submittedName>
</protein>
<evidence type="ECO:0000313" key="2">
    <source>
        <dbReference type="Proteomes" id="UP001380953"/>
    </source>
</evidence>
<gene>
    <name evidence="1" type="ORF">WKI47_06380</name>
</gene>
<evidence type="ECO:0000313" key="1">
    <source>
        <dbReference type="EMBL" id="MEJ8303541.1"/>
    </source>
</evidence>
<sequence>MENFFEPDRRTLQSKAAFKDALLRLMLQKSFDAVTVTELSASAGLNRGTFYKHYRETADLLSEIESDVENDLVAAFREPYRDRDILAVREMSASAIGIFDHVLRYRNFYTCLIRREKAAFSRDRICHLFKRQLLSDLSTCGPSANIDDELLAGYRAHASFGLIVEWVNSDFKYSSAYMAEQLVRILIASGERDEYRVHIG</sequence>
<proteinExistence type="predicted"/>
<dbReference type="EMBL" id="JBBKAR010000019">
    <property type="protein sequence ID" value="MEJ8303541.1"/>
    <property type="molecule type" value="Genomic_DNA"/>
</dbReference>
<organism evidence="1 2">
    <name type="scientific">Saccharibacillus sacchari</name>
    <dbReference type="NCBI Taxonomy" id="456493"/>
    <lineage>
        <taxon>Bacteria</taxon>
        <taxon>Bacillati</taxon>
        <taxon>Bacillota</taxon>
        <taxon>Bacilli</taxon>
        <taxon>Bacillales</taxon>
        <taxon>Paenibacillaceae</taxon>
        <taxon>Saccharibacillus</taxon>
    </lineage>
</organism>
<dbReference type="Proteomes" id="UP001380953">
    <property type="component" value="Unassembled WGS sequence"/>
</dbReference>
<keyword evidence="2" id="KW-1185">Reference proteome</keyword>
<reference evidence="1" key="1">
    <citation type="submission" date="2024-03" db="EMBL/GenBank/DDBJ databases">
        <title>Whole genome sequecning of epiphytes from Marcgravia umbellata leaves.</title>
        <authorList>
            <person name="Kumar G."/>
            <person name="Savka M.A."/>
        </authorList>
    </citation>
    <scope>NUCLEOTIDE SEQUENCE</scope>
    <source>
        <strain evidence="1">RIT_BL5</strain>
    </source>
</reference>
<accession>A0ACC6P9D6</accession>
<name>A0ACC6P9D6_9BACL</name>
<comment type="caution">
    <text evidence="1">The sequence shown here is derived from an EMBL/GenBank/DDBJ whole genome shotgun (WGS) entry which is preliminary data.</text>
</comment>